<reference evidence="2 3" key="1">
    <citation type="journal article" date="2015" name="Int. J. Syst. Evol. Microbiol.">
        <title>Description of Sphingopyxis fribergensis sp. nov. - a soil bacterium with the ability to degrade styrene and phenylacetic acid.</title>
        <authorList>
            <person name="Oelschlagel M."/>
            <person name="Ruckert C."/>
            <person name="Kalinowski J."/>
            <person name="Schmidt G."/>
            <person name="Schlomann M."/>
            <person name="Tischler D."/>
        </authorList>
    </citation>
    <scope>NUCLEOTIDE SEQUENCE [LARGE SCALE GENOMIC DNA]</scope>
    <source>
        <strain evidence="2 3">Kp5.2</strain>
    </source>
</reference>
<evidence type="ECO:0000313" key="3">
    <source>
        <dbReference type="Proteomes" id="UP000030907"/>
    </source>
</evidence>
<dbReference type="AlphaFoldDB" id="A0A0A7PEB3"/>
<feature type="chain" id="PRO_5002032033" description="Metal-binding protein" evidence="1">
    <location>
        <begin position="24"/>
        <end position="155"/>
    </location>
</feature>
<dbReference type="HOGENOM" id="CLU_112034_0_0_5"/>
<accession>A0A0A7PEB3</accession>
<evidence type="ECO:0000313" key="2">
    <source>
        <dbReference type="EMBL" id="AJA08456.1"/>
    </source>
</evidence>
<dbReference type="InterPro" id="IPR007332">
    <property type="entry name" value="DUF411"/>
</dbReference>
<dbReference type="RefSeq" id="WP_039573511.1">
    <property type="nucleotide sequence ID" value="NZ_CP009122.1"/>
</dbReference>
<dbReference type="Proteomes" id="UP000030907">
    <property type="component" value="Chromosome"/>
</dbReference>
<dbReference type="OrthoDB" id="14727at2"/>
<keyword evidence="1" id="KW-0732">Signal</keyword>
<dbReference type="KEGG" id="sphk:SKP52_07680"/>
<feature type="signal peptide" evidence="1">
    <location>
        <begin position="1"/>
        <end position="23"/>
    </location>
</feature>
<keyword evidence="3" id="KW-1185">Reference proteome</keyword>
<dbReference type="STRING" id="1515612.SKP52_07680"/>
<dbReference type="EMBL" id="CP009122">
    <property type="protein sequence ID" value="AJA08456.1"/>
    <property type="molecule type" value="Genomic_DNA"/>
</dbReference>
<evidence type="ECO:0000256" key="1">
    <source>
        <dbReference type="SAM" id="SignalP"/>
    </source>
</evidence>
<sequence>MTSARRAFFALAAFSAVIGTAHAANPTMFRDAGCGCCLKWLEQVKASFGAKAVVVNSPDMAAVKDKQGVPQALRSCHTVLVGGYVIEGHVPENEIARLLSEKPKGVKGLAVAGMPTGSPGMEHGDHREAYKVMTFGPGGQRVYASYAASGGAHAH</sequence>
<proteinExistence type="predicted"/>
<protein>
    <recommendedName>
        <fullName evidence="4">Metal-binding protein</fullName>
    </recommendedName>
</protein>
<gene>
    <name evidence="2" type="ORF">SKP52_07680</name>
</gene>
<organism evidence="2 3">
    <name type="scientific">Sphingopyxis fribergensis</name>
    <dbReference type="NCBI Taxonomy" id="1515612"/>
    <lineage>
        <taxon>Bacteria</taxon>
        <taxon>Pseudomonadati</taxon>
        <taxon>Pseudomonadota</taxon>
        <taxon>Alphaproteobacteria</taxon>
        <taxon>Sphingomonadales</taxon>
        <taxon>Sphingomonadaceae</taxon>
        <taxon>Sphingopyxis</taxon>
    </lineage>
</organism>
<evidence type="ECO:0008006" key="4">
    <source>
        <dbReference type="Google" id="ProtNLM"/>
    </source>
</evidence>
<name>A0A0A7PEB3_9SPHN</name>
<dbReference type="Pfam" id="PF04214">
    <property type="entry name" value="DUF411"/>
    <property type="match status" value="1"/>
</dbReference>